<name>A0A1F6V8H9_9BACT</name>
<sequence>MAYCLNCKSTNVKVADANFTELKLEGQPAAKHTESKYYFHCWNCESDWESDPEAQRDYYEYDGLRNSTTFVAHSMKPSGKIEAQYINPDELLRRHELAKKIISSYRHLLDLSPGEWFGIEQDAV</sequence>
<dbReference type="EMBL" id="MFTP01000009">
    <property type="protein sequence ID" value="OGI65980.1"/>
    <property type="molecule type" value="Genomic_DNA"/>
</dbReference>
<organism evidence="1 2">
    <name type="scientific">Candidatus Nomurabacteria bacterium RIFCSPHIGHO2_01_FULL_40_24b</name>
    <dbReference type="NCBI Taxonomy" id="1801739"/>
    <lineage>
        <taxon>Bacteria</taxon>
        <taxon>Candidatus Nomuraibacteriota</taxon>
    </lineage>
</organism>
<proteinExistence type="predicted"/>
<gene>
    <name evidence="1" type="ORF">A2647_01300</name>
</gene>
<accession>A0A1F6V8H9</accession>
<protein>
    <submittedName>
        <fullName evidence="1">Uncharacterized protein</fullName>
    </submittedName>
</protein>
<dbReference type="Proteomes" id="UP000177370">
    <property type="component" value="Unassembled WGS sequence"/>
</dbReference>
<reference evidence="1 2" key="1">
    <citation type="journal article" date="2016" name="Nat. Commun.">
        <title>Thousands of microbial genomes shed light on interconnected biogeochemical processes in an aquifer system.</title>
        <authorList>
            <person name="Anantharaman K."/>
            <person name="Brown C.T."/>
            <person name="Hug L.A."/>
            <person name="Sharon I."/>
            <person name="Castelle C.J."/>
            <person name="Probst A.J."/>
            <person name="Thomas B.C."/>
            <person name="Singh A."/>
            <person name="Wilkins M.J."/>
            <person name="Karaoz U."/>
            <person name="Brodie E.L."/>
            <person name="Williams K.H."/>
            <person name="Hubbard S.S."/>
            <person name="Banfield J.F."/>
        </authorList>
    </citation>
    <scope>NUCLEOTIDE SEQUENCE [LARGE SCALE GENOMIC DNA]</scope>
</reference>
<dbReference type="AlphaFoldDB" id="A0A1F6V8H9"/>
<evidence type="ECO:0000313" key="2">
    <source>
        <dbReference type="Proteomes" id="UP000177370"/>
    </source>
</evidence>
<evidence type="ECO:0000313" key="1">
    <source>
        <dbReference type="EMBL" id="OGI65980.1"/>
    </source>
</evidence>
<comment type="caution">
    <text evidence="1">The sequence shown here is derived from an EMBL/GenBank/DDBJ whole genome shotgun (WGS) entry which is preliminary data.</text>
</comment>